<keyword evidence="4 9" id="KW-0812">Transmembrane</keyword>
<dbReference type="PANTHER" id="PTHR10811">
    <property type="entry name" value="FRINGE-RELATED"/>
    <property type="match status" value="1"/>
</dbReference>
<evidence type="ECO:0000256" key="7">
    <source>
        <dbReference type="ARBA" id="ARBA00023136"/>
    </source>
</evidence>
<dbReference type="Pfam" id="PF02434">
    <property type="entry name" value="Fringe"/>
    <property type="match status" value="1"/>
</dbReference>
<dbReference type="AlphaFoldDB" id="A0A4S3JLY0"/>
<keyword evidence="7 9" id="KW-0472">Membrane</keyword>
<evidence type="ECO:0000256" key="2">
    <source>
        <dbReference type="ARBA" id="ARBA00022676"/>
    </source>
</evidence>
<dbReference type="GO" id="GO:0016757">
    <property type="term" value="F:glycosyltransferase activity"/>
    <property type="evidence" value="ECO:0007669"/>
    <property type="project" value="UniProtKB-KW"/>
</dbReference>
<dbReference type="GeneID" id="54327398"/>
<dbReference type="Gene3D" id="3.90.550.50">
    <property type="match status" value="1"/>
</dbReference>
<dbReference type="EMBL" id="SOSA01000111">
    <property type="protein sequence ID" value="THC96493.1"/>
    <property type="molecule type" value="Genomic_DNA"/>
</dbReference>
<dbReference type="EMBL" id="QUQM01000003">
    <property type="protein sequence ID" value="KAA8648811.1"/>
    <property type="molecule type" value="Genomic_DNA"/>
</dbReference>
<dbReference type="RefSeq" id="XP_033428172.1">
    <property type="nucleotide sequence ID" value="XM_033569366.1"/>
</dbReference>
<evidence type="ECO:0000256" key="5">
    <source>
        <dbReference type="ARBA" id="ARBA00022968"/>
    </source>
</evidence>
<evidence type="ECO:0000256" key="9">
    <source>
        <dbReference type="SAM" id="Phobius"/>
    </source>
</evidence>
<dbReference type="VEuPathDB" id="FungiDB:EYZ11_004037"/>
<keyword evidence="5" id="KW-0735">Signal-anchor</keyword>
<keyword evidence="3" id="KW-0808">Transferase</keyword>
<evidence type="ECO:0000256" key="3">
    <source>
        <dbReference type="ARBA" id="ARBA00022679"/>
    </source>
</evidence>
<reference evidence="11 14" key="2">
    <citation type="submission" date="2019-08" db="EMBL/GenBank/DDBJ databases">
        <title>The genome sequence of a newly discovered highly antifungal drug resistant Aspergillus species, Aspergillus tanneri NIH 1004.</title>
        <authorList>
            <person name="Mounaud S."/>
            <person name="Singh I."/>
            <person name="Joardar V."/>
            <person name="Pakala S."/>
            <person name="Pakala S."/>
            <person name="Venepally P."/>
            <person name="Chung J.K."/>
            <person name="Losada L."/>
            <person name="Nierman W.C."/>
        </authorList>
    </citation>
    <scope>NUCLEOTIDE SEQUENCE [LARGE SCALE GENOMIC DNA]</scope>
    <source>
        <strain evidence="11 14">NIH1004</strain>
    </source>
</reference>
<keyword evidence="2" id="KW-0328">Glycosyltransferase</keyword>
<keyword evidence="6 9" id="KW-1133">Transmembrane helix</keyword>
<evidence type="ECO:0000256" key="8">
    <source>
        <dbReference type="ARBA" id="ARBA00037847"/>
    </source>
</evidence>
<evidence type="ECO:0000313" key="13">
    <source>
        <dbReference type="Proteomes" id="UP000308092"/>
    </source>
</evidence>
<evidence type="ECO:0000313" key="11">
    <source>
        <dbReference type="EMBL" id="KAA8648811.1"/>
    </source>
</evidence>
<evidence type="ECO:0000313" key="12">
    <source>
        <dbReference type="EMBL" id="THC96493.1"/>
    </source>
</evidence>
<dbReference type="GO" id="GO:0012505">
    <property type="term" value="C:endomembrane system"/>
    <property type="evidence" value="ECO:0007669"/>
    <property type="project" value="UniProtKB-SubCell"/>
</dbReference>
<evidence type="ECO:0000256" key="1">
    <source>
        <dbReference type="ARBA" id="ARBA00004606"/>
    </source>
</evidence>
<sequence>MLLNGGEKPLTRGTSWVWNKKVLRFVVAICLVGGFAFFLWPHVEGQEEAVKDSVSNITITSGVQCKPDFDVLRRLEIQKLSDYVKREVVAVPTTGTLPIRQRLETTLFEHFEGHDHTLTRQSQDDCSVSPPISLQVSKSLGKANASHIDFGVATTLDRLNDSLDAFYHWAGHTHTRIFALIEPDEEKKISEVLVKANALGINLHVTQLDEEYQRRYFSLVSHLSHNVRSETQWACIIDDDTFFPSMTGLVKALGEYDANQPMYVGGVSESLPQVGSFGLMGFGGAGVFLSRPLLQQISKPEVFNECANSPHTGDRRISVCIYQHTLTRLTIHPGLRQLDLTGDLSGFFESQRPPPLSVHHWKSWFHSDMAKIGIVGELCGDSCRLQQFKFADGWILTNGYSVVKYGAKVDPDDISMEITWDAQNGEMYLHALGPLRPKDADKFSYLLADSVLDGNKVRQYYIHHDSKNGDQVLELVWQT</sequence>
<comment type="subcellular location">
    <subcellularLocation>
        <location evidence="8">Endomembrane system</location>
        <topology evidence="8">Single-pass membrane protein</topology>
    </subcellularLocation>
    <subcellularLocation>
        <location evidence="1">Membrane</location>
        <topology evidence="1">Single-pass type II membrane protein</topology>
    </subcellularLocation>
</comment>
<reference evidence="12 13" key="1">
    <citation type="submission" date="2019-03" db="EMBL/GenBank/DDBJ databases">
        <title>The genome sequence of a newly discovered highly antifungal drug resistant Aspergillus species, Aspergillus tanneri NIH 1004.</title>
        <authorList>
            <person name="Mounaud S."/>
            <person name="Singh I."/>
            <person name="Joardar V."/>
            <person name="Pakala S."/>
            <person name="Pakala S."/>
            <person name="Venepally P."/>
            <person name="Hoover J."/>
            <person name="Nierman W."/>
            <person name="Chung J."/>
            <person name="Losada L."/>
        </authorList>
    </citation>
    <scope>NUCLEOTIDE SEQUENCE [LARGE SCALE GENOMIC DNA]</scope>
    <source>
        <strain evidence="12 13">NIH1004</strain>
    </source>
</reference>
<protein>
    <recommendedName>
        <fullName evidence="10">Fringe-like glycosyltransferase domain-containing protein</fullName>
    </recommendedName>
</protein>
<name>A0A4S3JLY0_9EURO</name>
<organism evidence="12 13">
    <name type="scientific">Aspergillus tanneri</name>
    <dbReference type="NCBI Taxonomy" id="1220188"/>
    <lineage>
        <taxon>Eukaryota</taxon>
        <taxon>Fungi</taxon>
        <taxon>Dikarya</taxon>
        <taxon>Ascomycota</taxon>
        <taxon>Pezizomycotina</taxon>
        <taxon>Eurotiomycetes</taxon>
        <taxon>Eurotiomycetidae</taxon>
        <taxon>Eurotiales</taxon>
        <taxon>Aspergillaceae</taxon>
        <taxon>Aspergillus</taxon>
        <taxon>Aspergillus subgen. Circumdati</taxon>
    </lineage>
</organism>
<dbReference type="OrthoDB" id="414175at2759"/>
<feature type="transmembrane region" description="Helical" evidence="9">
    <location>
        <begin position="22"/>
        <end position="40"/>
    </location>
</feature>
<dbReference type="Proteomes" id="UP000308092">
    <property type="component" value="Unassembled WGS sequence"/>
</dbReference>
<dbReference type="GO" id="GO:0016020">
    <property type="term" value="C:membrane"/>
    <property type="evidence" value="ECO:0007669"/>
    <property type="project" value="UniProtKB-SubCell"/>
</dbReference>
<feature type="domain" description="Fringe-like glycosyltransferase" evidence="10">
    <location>
        <begin position="199"/>
        <end position="330"/>
    </location>
</feature>
<comment type="caution">
    <text evidence="12">The sequence shown here is derived from an EMBL/GenBank/DDBJ whole genome shotgun (WGS) entry which is preliminary data.</text>
</comment>
<dbReference type="STRING" id="1220188.A0A4S3JLY0"/>
<accession>A0A4S3JLY0</accession>
<gene>
    <name evidence="11" type="ORF">ATNIH1004_004696</name>
    <name evidence="12" type="ORF">EYZ11_004037</name>
</gene>
<evidence type="ECO:0000256" key="6">
    <source>
        <dbReference type="ARBA" id="ARBA00022989"/>
    </source>
</evidence>
<evidence type="ECO:0000313" key="14">
    <source>
        <dbReference type="Proteomes" id="UP000324241"/>
    </source>
</evidence>
<dbReference type="InterPro" id="IPR003378">
    <property type="entry name" value="Fringe-like_glycosylTrfase"/>
</dbReference>
<dbReference type="Proteomes" id="UP000324241">
    <property type="component" value="Unassembled WGS sequence"/>
</dbReference>
<evidence type="ECO:0000259" key="10">
    <source>
        <dbReference type="Pfam" id="PF02434"/>
    </source>
</evidence>
<proteinExistence type="predicted"/>
<evidence type="ECO:0000256" key="4">
    <source>
        <dbReference type="ARBA" id="ARBA00022692"/>
    </source>
</evidence>
<keyword evidence="13" id="KW-1185">Reference proteome</keyword>